<evidence type="ECO:0000256" key="1">
    <source>
        <dbReference type="SAM" id="MobiDB-lite"/>
    </source>
</evidence>
<reference evidence="2 3" key="1">
    <citation type="journal article" date="2012" name="Nat. Biotechnol.">
        <title>Draft genome sequence of pigeonpea (Cajanus cajan), an orphan legume crop of resource-poor farmers.</title>
        <authorList>
            <person name="Varshney R.K."/>
            <person name="Chen W."/>
            <person name="Li Y."/>
            <person name="Bharti A.K."/>
            <person name="Saxena R.K."/>
            <person name="Schlueter J.A."/>
            <person name="Donoghue M.T."/>
            <person name="Azam S."/>
            <person name="Fan G."/>
            <person name="Whaley A.M."/>
            <person name="Farmer A.D."/>
            <person name="Sheridan J."/>
            <person name="Iwata A."/>
            <person name="Tuteja R."/>
            <person name="Penmetsa R.V."/>
            <person name="Wu W."/>
            <person name="Upadhyaya H.D."/>
            <person name="Yang S.P."/>
            <person name="Shah T."/>
            <person name="Saxena K.B."/>
            <person name="Michael T."/>
            <person name="McCombie W.R."/>
            <person name="Yang B."/>
            <person name="Zhang G."/>
            <person name="Yang H."/>
            <person name="Wang J."/>
            <person name="Spillane C."/>
            <person name="Cook D.R."/>
            <person name="May G.D."/>
            <person name="Xu X."/>
            <person name="Jackson S.A."/>
        </authorList>
    </citation>
    <scope>NUCLEOTIDE SEQUENCE [LARGE SCALE GENOMIC DNA]</scope>
    <source>
        <strain evidence="3">cv. Asha</strain>
    </source>
</reference>
<dbReference type="AlphaFoldDB" id="A0A151UBF4"/>
<feature type="region of interest" description="Disordered" evidence="1">
    <location>
        <begin position="146"/>
        <end position="174"/>
    </location>
</feature>
<evidence type="ECO:0000313" key="2">
    <source>
        <dbReference type="EMBL" id="KYP76643.1"/>
    </source>
</evidence>
<dbReference type="SUPFAM" id="SSF53098">
    <property type="entry name" value="Ribonuclease H-like"/>
    <property type="match status" value="1"/>
</dbReference>
<keyword evidence="3" id="KW-1185">Reference proteome</keyword>
<dbReference type="Proteomes" id="UP000075243">
    <property type="component" value="Chromosome 1"/>
</dbReference>
<sequence>MFVSDEWNSNRLSIYGSSTPNLQQLAMKILGLTFSSGCERNWSVFEKVINLLFKSLCIKKLHNLVYVKYNQALKQRYNLKDEVDPISLHDIDECNEWLVEEMDGDDDDEEAQDERVFDGDDPLTWGYVYRASGVGEPIMYTRCRRKQPPCGEGASSQNVSKRGKRGPSTRKGKMVQVVEEDSEDITEELEEELPNINFEIQKKLKAMPLWLSMRKMITMRKRRIVRMRRMMKIILAKCVLHSCCLSTPFVVF</sequence>
<dbReference type="Gramene" id="C.cajan_20290.t">
    <property type="protein sequence ID" value="C.cajan_20290.t"/>
    <property type="gene ID" value="C.cajan_20290"/>
</dbReference>
<feature type="compositionally biased region" description="Basic residues" evidence="1">
    <location>
        <begin position="161"/>
        <end position="173"/>
    </location>
</feature>
<name>A0A151UBF4_CAJCA</name>
<evidence type="ECO:0000313" key="3">
    <source>
        <dbReference type="Proteomes" id="UP000075243"/>
    </source>
</evidence>
<dbReference type="EMBL" id="CM003603">
    <property type="protein sequence ID" value="KYP76643.1"/>
    <property type="molecule type" value="Genomic_DNA"/>
</dbReference>
<evidence type="ECO:0008006" key="4">
    <source>
        <dbReference type="Google" id="ProtNLM"/>
    </source>
</evidence>
<dbReference type="OMA" id="WLIETED"/>
<proteinExistence type="predicted"/>
<dbReference type="InterPro" id="IPR012337">
    <property type="entry name" value="RNaseH-like_sf"/>
</dbReference>
<dbReference type="STRING" id="3821.A0A151UBF4"/>
<organism evidence="2 3">
    <name type="scientific">Cajanus cajan</name>
    <name type="common">Pigeon pea</name>
    <name type="synonym">Cajanus indicus</name>
    <dbReference type="NCBI Taxonomy" id="3821"/>
    <lineage>
        <taxon>Eukaryota</taxon>
        <taxon>Viridiplantae</taxon>
        <taxon>Streptophyta</taxon>
        <taxon>Embryophyta</taxon>
        <taxon>Tracheophyta</taxon>
        <taxon>Spermatophyta</taxon>
        <taxon>Magnoliopsida</taxon>
        <taxon>eudicotyledons</taxon>
        <taxon>Gunneridae</taxon>
        <taxon>Pentapetalae</taxon>
        <taxon>rosids</taxon>
        <taxon>fabids</taxon>
        <taxon>Fabales</taxon>
        <taxon>Fabaceae</taxon>
        <taxon>Papilionoideae</taxon>
        <taxon>50 kb inversion clade</taxon>
        <taxon>NPAAA clade</taxon>
        <taxon>indigoferoid/millettioid clade</taxon>
        <taxon>Phaseoleae</taxon>
        <taxon>Cajanus</taxon>
    </lineage>
</organism>
<gene>
    <name evidence="2" type="ORF">KK1_020893</name>
</gene>
<accession>A0A151UBF4</accession>
<protein>
    <recommendedName>
        <fullName evidence="4">HAT C-terminal dimerisation domain-containing protein</fullName>
    </recommendedName>
</protein>